<evidence type="ECO:0000256" key="3">
    <source>
        <dbReference type="ARBA" id="ARBA00022801"/>
    </source>
</evidence>
<evidence type="ECO:0000256" key="6">
    <source>
        <dbReference type="ARBA" id="ARBA00023049"/>
    </source>
</evidence>
<dbReference type="EMBL" id="CAJOBB010017986">
    <property type="protein sequence ID" value="CAF4344555.1"/>
    <property type="molecule type" value="Genomic_DNA"/>
</dbReference>
<evidence type="ECO:0008006" key="10">
    <source>
        <dbReference type="Google" id="ProtNLM"/>
    </source>
</evidence>
<organism evidence="8 9">
    <name type="scientific">Adineta steineri</name>
    <dbReference type="NCBI Taxonomy" id="433720"/>
    <lineage>
        <taxon>Eukaryota</taxon>
        <taxon>Metazoa</taxon>
        <taxon>Spiralia</taxon>
        <taxon>Gnathifera</taxon>
        <taxon>Rotifera</taxon>
        <taxon>Eurotatoria</taxon>
        <taxon>Bdelloidea</taxon>
        <taxon>Adinetida</taxon>
        <taxon>Adinetidae</taxon>
        <taxon>Adineta</taxon>
    </lineage>
</organism>
<reference evidence="8" key="1">
    <citation type="submission" date="2021-02" db="EMBL/GenBank/DDBJ databases">
        <authorList>
            <person name="Nowell W R."/>
        </authorList>
    </citation>
    <scope>NUCLEOTIDE SEQUENCE</scope>
</reference>
<dbReference type="InterPro" id="IPR000755">
    <property type="entry name" value="A_A_dipeptidase"/>
</dbReference>
<dbReference type="GO" id="GO:0006508">
    <property type="term" value="P:proteolysis"/>
    <property type="evidence" value="ECO:0007669"/>
    <property type="project" value="UniProtKB-KW"/>
</dbReference>
<feature type="non-terminal residue" evidence="8">
    <location>
        <position position="1"/>
    </location>
</feature>
<dbReference type="GO" id="GO:0008237">
    <property type="term" value="F:metallopeptidase activity"/>
    <property type="evidence" value="ECO:0007669"/>
    <property type="project" value="UniProtKB-KW"/>
</dbReference>
<dbReference type="Proteomes" id="UP000663868">
    <property type="component" value="Unassembled WGS sequence"/>
</dbReference>
<evidence type="ECO:0000256" key="1">
    <source>
        <dbReference type="ARBA" id="ARBA00022670"/>
    </source>
</evidence>
<keyword evidence="3" id="KW-0378">Hydrolase</keyword>
<dbReference type="AlphaFoldDB" id="A0A820KJT6"/>
<dbReference type="GO" id="GO:0046872">
    <property type="term" value="F:metal ion binding"/>
    <property type="evidence" value="ECO:0007669"/>
    <property type="project" value="UniProtKB-KW"/>
</dbReference>
<evidence type="ECO:0000256" key="2">
    <source>
        <dbReference type="ARBA" id="ARBA00022723"/>
    </source>
</evidence>
<keyword evidence="6" id="KW-0482">Metalloprotease</keyword>
<comment type="caution">
    <text evidence="8">The sequence shown here is derived from an EMBL/GenBank/DDBJ whole genome shotgun (WGS) entry which is preliminary data.</text>
</comment>
<gene>
    <name evidence="8" type="ORF">KXQ929_LOCUS47910</name>
</gene>
<dbReference type="InterPro" id="IPR009045">
    <property type="entry name" value="Zn_M74/Hedgehog-like"/>
</dbReference>
<dbReference type="Gene3D" id="3.30.1380.10">
    <property type="match status" value="1"/>
</dbReference>
<protein>
    <recommendedName>
        <fullName evidence="10">D-alanyl-D-alanine dipeptidase</fullName>
    </recommendedName>
</protein>
<dbReference type="GO" id="GO:0071555">
    <property type="term" value="P:cell wall organization"/>
    <property type="evidence" value="ECO:0007669"/>
    <property type="project" value="UniProtKB-KW"/>
</dbReference>
<keyword evidence="4" id="KW-0862">Zinc</keyword>
<accession>A0A820KJT6</accession>
<sequence length="100" mass="11671">KRVSNSVVPIKRILNDNSTILFLDDGSVDMGSSFDLLDEASHTESKLVDDNHQKMRMMFKSFMEQAGFVNYAKEWWHYTLKNEPFPNTYFDFDVKSSYSS</sequence>
<dbReference type="PANTHER" id="PTHR43126:SF1">
    <property type="entry name" value="D-ALANYL-D-ALANINE DIPEPTIDASE"/>
    <property type="match status" value="1"/>
</dbReference>
<dbReference type="PANTHER" id="PTHR43126">
    <property type="entry name" value="D-ALANYL-D-ALANINE DIPEPTIDASE"/>
    <property type="match status" value="1"/>
</dbReference>
<evidence type="ECO:0000256" key="5">
    <source>
        <dbReference type="ARBA" id="ARBA00022997"/>
    </source>
</evidence>
<evidence type="ECO:0000256" key="7">
    <source>
        <dbReference type="ARBA" id="ARBA00023316"/>
    </source>
</evidence>
<evidence type="ECO:0000256" key="4">
    <source>
        <dbReference type="ARBA" id="ARBA00022833"/>
    </source>
</evidence>
<dbReference type="Pfam" id="PF01427">
    <property type="entry name" value="Peptidase_M15"/>
    <property type="match status" value="1"/>
</dbReference>
<keyword evidence="5" id="KW-0224">Dipeptidase</keyword>
<dbReference type="GO" id="GO:0016805">
    <property type="term" value="F:dipeptidase activity"/>
    <property type="evidence" value="ECO:0007669"/>
    <property type="project" value="UniProtKB-KW"/>
</dbReference>
<evidence type="ECO:0000313" key="9">
    <source>
        <dbReference type="Proteomes" id="UP000663868"/>
    </source>
</evidence>
<keyword evidence="2" id="KW-0479">Metal-binding</keyword>
<keyword evidence="7" id="KW-0961">Cell wall biogenesis/degradation</keyword>
<proteinExistence type="predicted"/>
<keyword evidence="1" id="KW-0645">Protease</keyword>
<dbReference type="SUPFAM" id="SSF55166">
    <property type="entry name" value="Hedgehog/DD-peptidase"/>
    <property type="match status" value="1"/>
</dbReference>
<name>A0A820KJT6_9BILA</name>
<evidence type="ECO:0000313" key="8">
    <source>
        <dbReference type="EMBL" id="CAF4344555.1"/>
    </source>
</evidence>